<comment type="caution">
    <text evidence="3">The sequence shown here is derived from an EMBL/GenBank/DDBJ whole genome shotgun (WGS) entry which is preliminary data.</text>
</comment>
<gene>
    <name evidence="4" type="ORF">DYB28_006065</name>
    <name evidence="3" type="ORF">DYB36_009605</name>
</gene>
<evidence type="ECO:0000313" key="5">
    <source>
        <dbReference type="Proteomes" id="UP000265427"/>
    </source>
</evidence>
<feature type="region of interest" description="Disordered" evidence="1">
    <location>
        <begin position="777"/>
        <end position="824"/>
    </location>
</feature>
<dbReference type="EMBL" id="QUTI01064412">
    <property type="protein sequence ID" value="RLN83234.1"/>
    <property type="molecule type" value="Genomic_DNA"/>
</dbReference>
<organism evidence="3 5">
    <name type="scientific">Aphanomyces astaci</name>
    <name type="common">Crayfish plague agent</name>
    <dbReference type="NCBI Taxonomy" id="112090"/>
    <lineage>
        <taxon>Eukaryota</taxon>
        <taxon>Sar</taxon>
        <taxon>Stramenopiles</taxon>
        <taxon>Oomycota</taxon>
        <taxon>Saprolegniomycetes</taxon>
        <taxon>Saprolegniales</taxon>
        <taxon>Verrucalvaceae</taxon>
        <taxon>Aphanomyces</taxon>
    </lineage>
</organism>
<reference evidence="3 5" key="2">
    <citation type="submission" date="2018-08" db="EMBL/GenBank/DDBJ databases">
        <title>Aphanomyces genome sequencing and annotation.</title>
        <authorList>
            <person name="Minardi D."/>
            <person name="Oidtmann B."/>
            <person name="Van Der Giezen M."/>
            <person name="Studholme D.J."/>
        </authorList>
    </citation>
    <scope>NUCLEOTIDE SEQUENCE [LARGE SCALE GENOMIC DNA]</scope>
    <source>
        <strain evidence="3 5">Kv</strain>
    </source>
</reference>
<feature type="transmembrane region" description="Helical" evidence="2">
    <location>
        <begin position="487"/>
        <end position="513"/>
    </location>
</feature>
<dbReference type="VEuPathDB" id="FungiDB:H257_14567"/>
<keyword evidence="2" id="KW-0472">Membrane</keyword>
<evidence type="ECO:0000313" key="6">
    <source>
        <dbReference type="Proteomes" id="UP000275652"/>
    </source>
</evidence>
<accession>A0A397BGF9</accession>
<evidence type="ECO:0000256" key="1">
    <source>
        <dbReference type="SAM" id="MobiDB-lite"/>
    </source>
</evidence>
<feature type="transmembrane region" description="Helical" evidence="2">
    <location>
        <begin position="450"/>
        <end position="475"/>
    </location>
</feature>
<feature type="transmembrane region" description="Helical" evidence="2">
    <location>
        <begin position="193"/>
        <end position="217"/>
    </location>
</feature>
<dbReference type="Proteomes" id="UP000265427">
    <property type="component" value="Unassembled WGS sequence"/>
</dbReference>
<evidence type="ECO:0000256" key="2">
    <source>
        <dbReference type="SAM" id="Phobius"/>
    </source>
</evidence>
<sequence>MLPAHDGVATAIYAMALFLVLTLVIFPSTVHGERYPSVTAACSSASTRAASECSVPSTPLTVWTPPSPSGLLYWATLVGDWTWSLLNHTRGLSDDWYRNALRSLVVAKCVHDLPSSSRCVSVDSDVAANASCVRLLDPGNCYDQALCERVESCRWMPPSASSTASRGMYFTDAEGDAATLWATETYPTSVAPYALLGLVLAAVVLISILVFVVMRFGCDRCYGTTPLRKGYTTVDRWMPISAVVVSTGMLVGLGLLVFLLSPAYLRGINQTLDTLQATATSVLQIQTDLSRPLADLTASVRLALIDSASTSSLAHPDRMLHSVSQAAHTFINQYAPSTVGAFPSYACQPHNSSAAALPPYASASNMPCIPCPDAVCADAPRQLDAILMPLIAASDEVQSLAQWTFNQVDVADADGADEALAALSALGSAAAMFAASTYPRLQYILGHIQLGGFGAVLAMFVVAMTSSVLALMGIVHGLRSPTSGCLYVLHVSWILAVAFAVVGFAASGVLLAASVVGNDMCMYLTVVLQNPDPFLPRPAAALVRSCSTPLTTTAADDVARALVGLHLDHITRLGCVLHTGLLASNASIHNSLTQTNSAAQRYADQLTTNSQATAFANDGLMRFLVAQAGTAAGVTVAHDEIQAVAVEMQQAYNTTTPEEHTLMHQVRVLEAALRVDSTTQLNQLRQGPLGDVARRGRGLQCVSSVSCGFVRTNTAKLQHYFCKDTLRFTVLAAVALFIASGFYLSLALATLMLQKRLQGRVKMMWWKRRSVVARQNKLNKQRRRLGVSTSISSSDPPAAGPPPRPVRPSGLVMMSPPTMDAHIP</sequence>
<feature type="transmembrane region" description="Helical" evidence="2">
    <location>
        <begin position="237"/>
        <end position="260"/>
    </location>
</feature>
<protein>
    <submittedName>
        <fullName evidence="3">Uncharacterized protein</fullName>
    </submittedName>
</protein>
<name>A0A397BGF9_APHAT</name>
<evidence type="ECO:0000313" key="3">
    <source>
        <dbReference type="EMBL" id="RHY17006.1"/>
    </source>
</evidence>
<dbReference type="Proteomes" id="UP000275652">
    <property type="component" value="Unassembled WGS sequence"/>
</dbReference>
<feature type="transmembrane region" description="Helical" evidence="2">
    <location>
        <begin position="12"/>
        <end position="30"/>
    </location>
</feature>
<proteinExistence type="predicted"/>
<evidence type="ECO:0000313" key="4">
    <source>
        <dbReference type="EMBL" id="RLN83234.1"/>
    </source>
</evidence>
<dbReference type="EMBL" id="QUSZ01003826">
    <property type="protein sequence ID" value="RHY17006.1"/>
    <property type="molecule type" value="Genomic_DNA"/>
</dbReference>
<dbReference type="AlphaFoldDB" id="A0A397BGF9"/>
<feature type="transmembrane region" description="Helical" evidence="2">
    <location>
        <begin position="728"/>
        <end position="753"/>
    </location>
</feature>
<keyword evidence="2" id="KW-0812">Transmembrane</keyword>
<keyword evidence="2" id="KW-1133">Transmembrane helix</keyword>
<reference evidence="4 6" key="1">
    <citation type="journal article" date="2018" name="J. Invertebr. Pathol.">
        <title>New genotyping method for the causative agent of crayfish plague (Aphanomyces astaci) based on whole genome data.</title>
        <authorList>
            <person name="Minardi D."/>
            <person name="Studholme D.J."/>
            <person name="van der Giezen M."/>
            <person name="Pretto T."/>
            <person name="Oidtmann B."/>
        </authorList>
    </citation>
    <scope>NUCLEOTIDE SEQUENCE [LARGE SCALE GENOMIC DNA]</scope>
    <source>
        <strain evidence="4 6">KB13</strain>
    </source>
</reference>